<evidence type="ECO:0000313" key="2">
    <source>
        <dbReference type="Proteomes" id="UP000447876"/>
    </source>
</evidence>
<protein>
    <submittedName>
        <fullName evidence="1">Uncharacterized protein</fullName>
    </submittedName>
</protein>
<dbReference type="RefSeq" id="WP_196427202.1">
    <property type="nucleotide sequence ID" value="NZ_WNZW01000006.1"/>
</dbReference>
<reference evidence="1 2" key="1">
    <citation type="submission" date="2019-11" db="EMBL/GenBank/DDBJ databases">
        <title>Draft genome sequences of five Paenibacillus species of dairy origin.</title>
        <authorList>
            <person name="Olajide A.M."/>
            <person name="Chen S."/>
            <person name="Lapointe G."/>
        </authorList>
    </citation>
    <scope>NUCLEOTIDE SEQUENCE [LARGE SCALE GENOMIC DNA]</scope>
    <source>
        <strain evidence="1 2">12CR55</strain>
    </source>
</reference>
<evidence type="ECO:0000313" key="1">
    <source>
        <dbReference type="EMBL" id="MUG46386.1"/>
    </source>
</evidence>
<gene>
    <name evidence="1" type="ORF">GNP95_15455</name>
</gene>
<dbReference type="EMBL" id="WNZW01000006">
    <property type="protein sequence ID" value="MUG46386.1"/>
    <property type="molecule type" value="Genomic_DNA"/>
</dbReference>
<sequence length="49" mass="5765">MVTYGCLTLLFLFAIVKSVLYYTRRDRIIAPQELDAQLLQLINHEERVP</sequence>
<dbReference type="AlphaFoldDB" id="A0A7X2Z2R0"/>
<name>A0A7X2Z2R0_9BACL</name>
<accession>A0A7X2Z2R0</accession>
<organism evidence="1 2">
    <name type="scientific">Paenibacillus woosongensis</name>
    <dbReference type="NCBI Taxonomy" id="307580"/>
    <lineage>
        <taxon>Bacteria</taxon>
        <taxon>Bacillati</taxon>
        <taxon>Bacillota</taxon>
        <taxon>Bacilli</taxon>
        <taxon>Bacillales</taxon>
        <taxon>Paenibacillaceae</taxon>
        <taxon>Paenibacillus</taxon>
    </lineage>
</organism>
<comment type="caution">
    <text evidence="1">The sequence shown here is derived from an EMBL/GenBank/DDBJ whole genome shotgun (WGS) entry which is preliminary data.</text>
</comment>
<dbReference type="Proteomes" id="UP000447876">
    <property type="component" value="Unassembled WGS sequence"/>
</dbReference>
<proteinExistence type="predicted"/>